<dbReference type="GO" id="GO:0008142">
    <property type="term" value="F:oxysterol binding"/>
    <property type="evidence" value="ECO:0007669"/>
    <property type="project" value="InterPro"/>
</dbReference>
<feature type="transmembrane region" description="Helical" evidence="12">
    <location>
        <begin position="35"/>
        <end position="56"/>
    </location>
</feature>
<comment type="similarity">
    <text evidence="11">Belongs to the G-protein coupled receptor 1 family.</text>
</comment>
<dbReference type="Proteomes" id="UP000289886">
    <property type="component" value="Unassembled WGS sequence"/>
</dbReference>
<reference evidence="14 15" key="1">
    <citation type="submission" date="2019-01" db="EMBL/GenBank/DDBJ databases">
        <title>Draft Genome and Complete Hox-Cluster Characterization of the Sterlet Sturgeon (Acipenser ruthenus).</title>
        <authorList>
            <person name="Wei Q."/>
        </authorList>
    </citation>
    <scope>NUCLEOTIDE SEQUENCE [LARGE SCALE GENOMIC DNA]</scope>
    <source>
        <strain evidence="14">WHYD16114868_AA</strain>
        <tissue evidence="14">Blood</tissue>
    </source>
</reference>
<evidence type="ECO:0000256" key="5">
    <source>
        <dbReference type="ARBA" id="ARBA00023040"/>
    </source>
</evidence>
<accession>A0A444V2J7</accession>
<evidence type="ECO:0000259" key="13">
    <source>
        <dbReference type="PROSITE" id="PS50262"/>
    </source>
</evidence>
<evidence type="ECO:0000256" key="1">
    <source>
        <dbReference type="ARBA" id="ARBA00004141"/>
    </source>
</evidence>
<comment type="subcellular location">
    <subcellularLocation>
        <location evidence="1">Membrane</location>
        <topology evidence="1">Multi-pass membrane protein</topology>
    </subcellularLocation>
</comment>
<dbReference type="Pfam" id="PF00001">
    <property type="entry name" value="7tm_1"/>
    <property type="match status" value="1"/>
</dbReference>
<evidence type="ECO:0000256" key="9">
    <source>
        <dbReference type="ARBA" id="ARBA00023170"/>
    </source>
</evidence>
<feature type="transmembrane region" description="Helical" evidence="12">
    <location>
        <begin position="146"/>
        <end position="167"/>
    </location>
</feature>
<dbReference type="PROSITE" id="PS00237">
    <property type="entry name" value="G_PROTEIN_RECEP_F1_1"/>
    <property type="match status" value="1"/>
</dbReference>
<name>A0A444V2J7_ACIRT</name>
<evidence type="ECO:0000256" key="4">
    <source>
        <dbReference type="ARBA" id="ARBA00022989"/>
    </source>
</evidence>
<feature type="domain" description="G-protein coupled receptors family 1 profile" evidence="13">
    <location>
        <begin position="47"/>
        <end position="305"/>
    </location>
</feature>
<keyword evidence="8" id="KW-1015">Disulfide bond</keyword>
<evidence type="ECO:0000256" key="8">
    <source>
        <dbReference type="ARBA" id="ARBA00023157"/>
    </source>
</evidence>
<dbReference type="PANTHER" id="PTHR24237:SF38">
    <property type="entry name" value="G-PROTEIN COUPLED RECEPTORS FAMILY 1 PROFILE DOMAIN-CONTAINING PROTEIN"/>
    <property type="match status" value="1"/>
</dbReference>
<dbReference type="InterPro" id="IPR017452">
    <property type="entry name" value="GPCR_Rhodpsn_7TM"/>
</dbReference>
<feature type="transmembrane region" description="Helical" evidence="12">
    <location>
        <begin position="68"/>
        <end position="88"/>
    </location>
</feature>
<evidence type="ECO:0000256" key="10">
    <source>
        <dbReference type="ARBA" id="ARBA00023224"/>
    </source>
</evidence>
<proteinExistence type="inferred from homology"/>
<gene>
    <name evidence="14" type="ORF">EOD39_17794</name>
</gene>
<dbReference type="PANTHER" id="PTHR24237">
    <property type="entry name" value="G-PROTEIN COUPLED RECEPTOR"/>
    <property type="match status" value="1"/>
</dbReference>
<dbReference type="SUPFAM" id="SSF81321">
    <property type="entry name" value="Family A G protein-coupled receptor-like"/>
    <property type="match status" value="1"/>
</dbReference>
<dbReference type="PRINTS" id="PR01157">
    <property type="entry name" value="P2YPURNOCPTR"/>
</dbReference>
<dbReference type="AlphaFoldDB" id="A0A444V2J7"/>
<dbReference type="PROSITE" id="PS50262">
    <property type="entry name" value="G_PROTEIN_RECEP_F1_2"/>
    <property type="match status" value="1"/>
</dbReference>
<evidence type="ECO:0000256" key="7">
    <source>
        <dbReference type="ARBA" id="ARBA00023136"/>
    </source>
</evidence>
<feature type="transmembrane region" description="Helical" evidence="12">
    <location>
        <begin position="108"/>
        <end position="126"/>
    </location>
</feature>
<dbReference type="GO" id="GO:0002250">
    <property type="term" value="P:adaptive immune response"/>
    <property type="evidence" value="ECO:0007669"/>
    <property type="project" value="UniProtKB-KW"/>
</dbReference>
<evidence type="ECO:0000313" key="14">
    <source>
        <dbReference type="EMBL" id="RXM94619.1"/>
    </source>
</evidence>
<dbReference type="PRINTS" id="PR00237">
    <property type="entry name" value="GPCRRHODOPSN"/>
</dbReference>
<dbReference type="EMBL" id="SCEB01003175">
    <property type="protein sequence ID" value="RXM94619.1"/>
    <property type="molecule type" value="Genomic_DNA"/>
</dbReference>
<keyword evidence="5 11" id="KW-0297">G-protein coupled receptor</keyword>
<keyword evidence="2 11" id="KW-0812">Transmembrane</keyword>
<protein>
    <submittedName>
        <fullName evidence="14">G-protein coupled receptor 183</fullName>
    </submittedName>
</protein>
<dbReference type="FunFam" id="1.20.1070.10:FF:000017">
    <property type="entry name" value="lysophosphatidic acid receptor 4"/>
    <property type="match status" value="1"/>
</dbReference>
<dbReference type="GO" id="GO:0004930">
    <property type="term" value="F:G protein-coupled receptor activity"/>
    <property type="evidence" value="ECO:0007669"/>
    <property type="project" value="UniProtKB-KW"/>
</dbReference>
<evidence type="ECO:0000256" key="2">
    <source>
        <dbReference type="ARBA" id="ARBA00022692"/>
    </source>
</evidence>
<evidence type="ECO:0000256" key="12">
    <source>
        <dbReference type="SAM" id="Phobius"/>
    </source>
</evidence>
<dbReference type="GO" id="GO:0016020">
    <property type="term" value="C:membrane"/>
    <property type="evidence" value="ECO:0007669"/>
    <property type="project" value="UniProtKB-SubCell"/>
</dbReference>
<sequence length="341" mass="39436">MESRQLNEDLNNETSNDSNCDVYICRHTAKFLFPIFYLVVFLVGIFGNVLVLYITFQKQQKVNSTSLYLINLAVSDTLFALALPGRITYYIREFDWPFGDLMCRITTVIFYTNTYVGIAIMTCISIDRYLAMVHPHRLTKLRRVEVVRIICGLVWFLVFCQTAPLLLKEMVRTVDGKETCMEYFNFEASPKLPYLLLLACTISYCIPLVVIVCCYTKINLKLFNSAKHNPITSRSGRNKRATNIILLILITFVLCFSPYHINIMQFMIRKIYYHPTCEELKAFKMSLQVTVSIMNMNCCLDPIIYFFAVKSYKQKLMSLFKTYISTSTFSLKTPSDSSSIS</sequence>
<keyword evidence="9 11" id="KW-0675">Receptor</keyword>
<evidence type="ECO:0000256" key="6">
    <source>
        <dbReference type="ARBA" id="ARBA00023130"/>
    </source>
</evidence>
<feature type="transmembrane region" description="Helical" evidence="12">
    <location>
        <begin position="241"/>
        <end position="261"/>
    </location>
</feature>
<keyword evidence="7 12" id="KW-0472">Membrane</keyword>
<keyword evidence="3" id="KW-0391">Immunity</keyword>
<dbReference type="InterPro" id="IPR000276">
    <property type="entry name" value="GPCR_Rhodpsn"/>
</dbReference>
<keyword evidence="6" id="KW-1064">Adaptive immunity</keyword>
<keyword evidence="4 12" id="KW-1133">Transmembrane helix</keyword>
<organism evidence="14 15">
    <name type="scientific">Acipenser ruthenus</name>
    <name type="common">Sterlet sturgeon</name>
    <dbReference type="NCBI Taxonomy" id="7906"/>
    <lineage>
        <taxon>Eukaryota</taxon>
        <taxon>Metazoa</taxon>
        <taxon>Chordata</taxon>
        <taxon>Craniata</taxon>
        <taxon>Vertebrata</taxon>
        <taxon>Euteleostomi</taxon>
        <taxon>Actinopterygii</taxon>
        <taxon>Chondrostei</taxon>
        <taxon>Acipenseriformes</taxon>
        <taxon>Acipenseridae</taxon>
        <taxon>Acipenser</taxon>
    </lineage>
</organism>
<feature type="transmembrane region" description="Helical" evidence="12">
    <location>
        <begin position="194"/>
        <end position="220"/>
    </location>
</feature>
<dbReference type="InterPro" id="IPR047160">
    <property type="entry name" value="GP183-like"/>
</dbReference>
<comment type="caution">
    <text evidence="14">The sequence shown here is derived from an EMBL/GenBank/DDBJ whole genome shotgun (WGS) entry which is preliminary data.</text>
</comment>
<keyword evidence="15" id="KW-1185">Reference proteome</keyword>
<dbReference type="Gene3D" id="1.20.1070.10">
    <property type="entry name" value="Rhodopsin 7-helix transmembrane proteins"/>
    <property type="match status" value="1"/>
</dbReference>
<feature type="transmembrane region" description="Helical" evidence="12">
    <location>
        <begin position="289"/>
        <end position="308"/>
    </location>
</feature>
<evidence type="ECO:0000256" key="3">
    <source>
        <dbReference type="ARBA" id="ARBA00022859"/>
    </source>
</evidence>
<evidence type="ECO:0000313" key="15">
    <source>
        <dbReference type="Proteomes" id="UP000289886"/>
    </source>
</evidence>
<keyword evidence="10 11" id="KW-0807">Transducer</keyword>
<evidence type="ECO:0000256" key="11">
    <source>
        <dbReference type="RuleBase" id="RU000688"/>
    </source>
</evidence>